<gene>
    <name evidence="11" type="ORF">HaLaN_29368</name>
</gene>
<keyword evidence="8" id="KW-0665">Pyrimidine biosynthesis</keyword>
<dbReference type="SUPFAM" id="SSF53633">
    <property type="entry name" value="Carbamate kinase-like"/>
    <property type="match status" value="1"/>
</dbReference>
<dbReference type="InterPro" id="IPR036393">
    <property type="entry name" value="AceGlu_kinase-like_sf"/>
</dbReference>
<evidence type="ECO:0000256" key="9">
    <source>
        <dbReference type="ARBA" id="ARBA00032092"/>
    </source>
</evidence>
<keyword evidence="7" id="KW-0067">ATP-binding</keyword>
<dbReference type="EMBL" id="BLLF01004947">
    <property type="protein sequence ID" value="GFH30497.1"/>
    <property type="molecule type" value="Genomic_DNA"/>
</dbReference>
<evidence type="ECO:0000256" key="2">
    <source>
        <dbReference type="ARBA" id="ARBA00007614"/>
    </source>
</evidence>
<dbReference type="GO" id="GO:0006225">
    <property type="term" value="P:UDP biosynthetic process"/>
    <property type="evidence" value="ECO:0007669"/>
    <property type="project" value="TreeGrafter"/>
</dbReference>
<comment type="similarity">
    <text evidence="2">Belongs to the UMP kinase family.</text>
</comment>
<dbReference type="Pfam" id="PF00696">
    <property type="entry name" value="AA_kinase"/>
    <property type="match status" value="1"/>
</dbReference>
<evidence type="ECO:0000259" key="10">
    <source>
        <dbReference type="Pfam" id="PF00696"/>
    </source>
</evidence>
<keyword evidence="6 11" id="KW-0418">Kinase</keyword>
<evidence type="ECO:0000256" key="4">
    <source>
        <dbReference type="ARBA" id="ARBA00022679"/>
    </source>
</evidence>
<evidence type="ECO:0000313" key="11">
    <source>
        <dbReference type="EMBL" id="GFH30497.1"/>
    </source>
</evidence>
<dbReference type="AlphaFoldDB" id="A0A6A0AF65"/>
<evidence type="ECO:0000256" key="7">
    <source>
        <dbReference type="ARBA" id="ARBA00022840"/>
    </source>
</evidence>
<protein>
    <recommendedName>
        <fullName evidence="3">UMP kinase</fullName>
        <ecNumber evidence="3">2.7.4.22</ecNumber>
    </recommendedName>
    <alternativeName>
        <fullName evidence="9">Uridine monophosphate kinase</fullName>
    </alternativeName>
</protein>
<accession>A0A6A0AF65</accession>
<evidence type="ECO:0000256" key="5">
    <source>
        <dbReference type="ARBA" id="ARBA00022741"/>
    </source>
</evidence>
<name>A0A6A0AF65_HAELA</name>
<evidence type="ECO:0000256" key="3">
    <source>
        <dbReference type="ARBA" id="ARBA00012899"/>
    </source>
</evidence>
<dbReference type="PANTHER" id="PTHR42833:SF4">
    <property type="entry name" value="URIDYLATE KINASE PUMPKIN, CHLOROPLASTIC"/>
    <property type="match status" value="1"/>
</dbReference>
<organism evidence="11 12">
    <name type="scientific">Haematococcus lacustris</name>
    <name type="common">Green alga</name>
    <name type="synonym">Haematococcus pluvialis</name>
    <dbReference type="NCBI Taxonomy" id="44745"/>
    <lineage>
        <taxon>Eukaryota</taxon>
        <taxon>Viridiplantae</taxon>
        <taxon>Chlorophyta</taxon>
        <taxon>core chlorophytes</taxon>
        <taxon>Chlorophyceae</taxon>
        <taxon>CS clade</taxon>
        <taxon>Chlamydomonadales</taxon>
        <taxon>Haematococcaceae</taxon>
        <taxon>Haematococcus</taxon>
    </lineage>
</organism>
<evidence type="ECO:0000256" key="6">
    <source>
        <dbReference type="ARBA" id="ARBA00022777"/>
    </source>
</evidence>
<reference evidence="11 12" key="1">
    <citation type="submission" date="2020-02" db="EMBL/GenBank/DDBJ databases">
        <title>Draft genome sequence of Haematococcus lacustris strain NIES-144.</title>
        <authorList>
            <person name="Morimoto D."/>
            <person name="Nakagawa S."/>
            <person name="Yoshida T."/>
            <person name="Sawayama S."/>
        </authorList>
    </citation>
    <scope>NUCLEOTIDE SEQUENCE [LARGE SCALE GENOMIC DNA]</scope>
    <source>
        <strain evidence="11 12">NIES-144</strain>
    </source>
</reference>
<dbReference type="GO" id="GO:0005524">
    <property type="term" value="F:ATP binding"/>
    <property type="evidence" value="ECO:0007669"/>
    <property type="project" value="UniProtKB-KW"/>
</dbReference>
<comment type="pathway">
    <text evidence="1">Pyrimidine metabolism; CTP biosynthesis via de novo pathway; UDP from UMP (UMPK route): step 1/1.</text>
</comment>
<evidence type="ECO:0000256" key="1">
    <source>
        <dbReference type="ARBA" id="ARBA00004791"/>
    </source>
</evidence>
<dbReference type="PANTHER" id="PTHR42833">
    <property type="entry name" value="URIDYLATE KINASE"/>
    <property type="match status" value="1"/>
</dbReference>
<comment type="caution">
    <text evidence="11">The sequence shown here is derived from an EMBL/GenBank/DDBJ whole genome shotgun (WGS) entry which is preliminary data.</text>
</comment>
<keyword evidence="5" id="KW-0547">Nucleotide-binding</keyword>
<feature type="non-terminal residue" evidence="11">
    <location>
        <position position="1"/>
    </location>
</feature>
<evidence type="ECO:0000313" key="12">
    <source>
        <dbReference type="Proteomes" id="UP000485058"/>
    </source>
</evidence>
<dbReference type="GO" id="GO:0033862">
    <property type="term" value="F:UMP kinase activity"/>
    <property type="evidence" value="ECO:0007669"/>
    <property type="project" value="UniProtKB-EC"/>
</dbReference>
<dbReference type="InterPro" id="IPR001048">
    <property type="entry name" value="Asp/Glu/Uridylate_kinase"/>
</dbReference>
<dbReference type="Proteomes" id="UP000485058">
    <property type="component" value="Unassembled WGS sequence"/>
</dbReference>
<dbReference type="Gene3D" id="3.40.1160.10">
    <property type="entry name" value="Acetylglutamate kinase-like"/>
    <property type="match status" value="1"/>
</dbReference>
<proteinExistence type="inferred from homology"/>
<dbReference type="EC" id="2.7.4.22" evidence="3"/>
<keyword evidence="12" id="KW-1185">Reference proteome</keyword>
<evidence type="ECO:0000256" key="8">
    <source>
        <dbReference type="ARBA" id="ARBA00022975"/>
    </source>
</evidence>
<feature type="domain" description="Aspartate/glutamate/uridylate kinase" evidence="10">
    <location>
        <begin position="1"/>
        <end position="56"/>
    </location>
</feature>
<sequence>ATKVDGVYDRDPVKHADARRYNRLSYRQVSQESLQVMDETAVTLCKENAIPVIVFNISQKGNILKASVGLPTQARGIGCPGWRSLPQCVNGDIKWCRRTCVGGRIRGHVGGRVGGLVLRSVVLLWHGVCRQRWGSPLAQWCRTTMTLSPRQRSPPDASNSPCLRISSLNENSYLCPTWAFTQTPTAQP</sequence>
<keyword evidence="4" id="KW-0808">Transferase</keyword>